<dbReference type="AlphaFoldDB" id="A0A1T5AM30"/>
<gene>
    <name evidence="1" type="ORF">SAMN02745120_1022</name>
</gene>
<dbReference type="Proteomes" id="UP000243406">
    <property type="component" value="Unassembled WGS sequence"/>
</dbReference>
<name>A0A1T5AM30_9FIRM</name>
<proteinExistence type="predicted"/>
<dbReference type="EMBL" id="FUYN01000002">
    <property type="protein sequence ID" value="SKB36038.1"/>
    <property type="molecule type" value="Genomic_DNA"/>
</dbReference>
<dbReference type="RefSeq" id="WP_079588959.1">
    <property type="nucleotide sequence ID" value="NZ_FUYN01000002.1"/>
</dbReference>
<evidence type="ECO:0000313" key="2">
    <source>
        <dbReference type="Proteomes" id="UP000243406"/>
    </source>
</evidence>
<dbReference type="InterPro" id="IPR036361">
    <property type="entry name" value="SAP_dom_sf"/>
</dbReference>
<accession>A0A1T5AM30</accession>
<dbReference type="OrthoDB" id="156689at2"/>
<reference evidence="2" key="1">
    <citation type="submission" date="2017-02" db="EMBL/GenBank/DDBJ databases">
        <authorList>
            <person name="Varghese N."/>
            <person name="Submissions S."/>
        </authorList>
    </citation>
    <scope>NUCLEOTIDE SEQUENCE [LARGE SCALE GENOMIC DNA]</scope>
    <source>
        <strain evidence="2">ATCC 35199</strain>
    </source>
</reference>
<organism evidence="1 2">
    <name type="scientific">Acetoanaerobium noterae</name>
    <dbReference type="NCBI Taxonomy" id="745369"/>
    <lineage>
        <taxon>Bacteria</taxon>
        <taxon>Bacillati</taxon>
        <taxon>Bacillota</taxon>
        <taxon>Clostridia</taxon>
        <taxon>Peptostreptococcales</taxon>
        <taxon>Filifactoraceae</taxon>
        <taxon>Acetoanaerobium</taxon>
    </lineage>
</organism>
<protein>
    <recommendedName>
        <fullName evidence="3">HeH/LEM domain-containing protein</fullName>
    </recommendedName>
</protein>
<evidence type="ECO:0008006" key="3">
    <source>
        <dbReference type="Google" id="ProtNLM"/>
    </source>
</evidence>
<dbReference type="Gene3D" id="1.10.720.30">
    <property type="entry name" value="SAP domain"/>
    <property type="match status" value="1"/>
</dbReference>
<sequence>MLVVKHEFQDKYSGKVIKVGTILEIEDENRKKDLLSRQLIVEADVLVLKQDDQEEESELTVKEIKLMLEEKGIEYTPRDNKAKLLQLLKGDS</sequence>
<keyword evidence="2" id="KW-1185">Reference proteome</keyword>
<evidence type="ECO:0000313" key="1">
    <source>
        <dbReference type="EMBL" id="SKB36038.1"/>
    </source>
</evidence>